<proteinExistence type="predicted"/>
<dbReference type="EMBL" id="JAULSV010000004">
    <property type="protein sequence ID" value="KAK0647002.1"/>
    <property type="molecule type" value="Genomic_DNA"/>
</dbReference>
<accession>A0AA40CQJ2</accession>
<evidence type="ECO:0000313" key="1">
    <source>
        <dbReference type="EMBL" id="KAK0647002.1"/>
    </source>
</evidence>
<name>A0AA40CQJ2_9PEZI</name>
<dbReference type="Proteomes" id="UP001174936">
    <property type="component" value="Unassembled WGS sequence"/>
</dbReference>
<dbReference type="InterPro" id="IPR038883">
    <property type="entry name" value="AN11006-like"/>
</dbReference>
<dbReference type="PANTHER" id="PTHR42085">
    <property type="entry name" value="F-BOX DOMAIN-CONTAINING PROTEIN"/>
    <property type="match status" value="1"/>
</dbReference>
<organism evidence="1 2">
    <name type="scientific">Cercophora newfieldiana</name>
    <dbReference type="NCBI Taxonomy" id="92897"/>
    <lineage>
        <taxon>Eukaryota</taxon>
        <taxon>Fungi</taxon>
        <taxon>Dikarya</taxon>
        <taxon>Ascomycota</taxon>
        <taxon>Pezizomycotina</taxon>
        <taxon>Sordariomycetes</taxon>
        <taxon>Sordariomycetidae</taxon>
        <taxon>Sordariales</taxon>
        <taxon>Lasiosphaeriaceae</taxon>
        <taxon>Cercophora</taxon>
    </lineage>
</organism>
<dbReference type="AlphaFoldDB" id="A0AA40CQJ2"/>
<comment type="caution">
    <text evidence="1">The sequence shown here is derived from an EMBL/GenBank/DDBJ whole genome shotgun (WGS) entry which is preliminary data.</text>
</comment>
<dbReference type="PANTHER" id="PTHR42085:SF2">
    <property type="entry name" value="F-BOX DOMAIN-CONTAINING PROTEIN"/>
    <property type="match status" value="1"/>
</dbReference>
<sequence>MEESTVNDMKPWQVVQKDLPRNFKFSFLKLPTEIRLMIFSILFQSMDPLGATIAGMWEIDGRGIEDQYRAARDRCKLSAQVLRTCRQVYCEGYPVLYGDNTWYFELGHDTPCLPSVFASHFPDWMPRPASDDAPLSNCLPHIRRIKVMLVNPLLYVNQDKVRNQLRYLAERLRQFPNVQHLEFHCAFVHSYRRNGETRVNFEDWNAWTNSSESTPESVLKHLETSCHAPLVRRGQCPEKEKEKELAGILKTWLGRLRNIKSVSISGIPPRCADIIKQRCEGSAPLDVLPDRYEALENQVAGDRSCMKNLRRALLACEAEEKGAFEDAKDAVMRNVILDEWFGEVDYLSQVAGAPDEF</sequence>
<evidence type="ECO:0000313" key="2">
    <source>
        <dbReference type="Proteomes" id="UP001174936"/>
    </source>
</evidence>
<gene>
    <name evidence="1" type="ORF">B0T16DRAFT_458869</name>
</gene>
<keyword evidence="2" id="KW-1185">Reference proteome</keyword>
<protein>
    <submittedName>
        <fullName evidence="1">Uncharacterized protein</fullName>
    </submittedName>
</protein>
<reference evidence="1" key="1">
    <citation type="submission" date="2023-06" db="EMBL/GenBank/DDBJ databases">
        <title>Genome-scale phylogeny and comparative genomics of the fungal order Sordariales.</title>
        <authorList>
            <consortium name="Lawrence Berkeley National Laboratory"/>
            <person name="Hensen N."/>
            <person name="Bonometti L."/>
            <person name="Westerberg I."/>
            <person name="Brannstrom I.O."/>
            <person name="Guillou S."/>
            <person name="Cros-Aarteil S."/>
            <person name="Calhoun S."/>
            <person name="Haridas S."/>
            <person name="Kuo A."/>
            <person name="Mondo S."/>
            <person name="Pangilinan J."/>
            <person name="Riley R."/>
            <person name="Labutti K."/>
            <person name="Andreopoulos B."/>
            <person name="Lipzen A."/>
            <person name="Chen C."/>
            <person name="Yanf M."/>
            <person name="Daum C."/>
            <person name="Ng V."/>
            <person name="Clum A."/>
            <person name="Steindorff A."/>
            <person name="Ohm R."/>
            <person name="Martin F."/>
            <person name="Silar P."/>
            <person name="Natvig D."/>
            <person name="Lalanne C."/>
            <person name="Gautier V."/>
            <person name="Ament-Velasquez S.L."/>
            <person name="Kruys A."/>
            <person name="Hutchinson M.I."/>
            <person name="Powell A.J."/>
            <person name="Barry K."/>
            <person name="Miller A.N."/>
            <person name="Grigoriev I.V."/>
            <person name="Debuchy R."/>
            <person name="Gladieux P."/>
            <person name="Thoren M.H."/>
            <person name="Johannesson H."/>
        </authorList>
    </citation>
    <scope>NUCLEOTIDE SEQUENCE</scope>
    <source>
        <strain evidence="1">SMH2532-1</strain>
    </source>
</reference>